<comment type="subcellular location">
    <subcellularLocation>
        <location evidence="2">Cell membrane</location>
    </subcellularLocation>
</comment>
<evidence type="ECO:0000256" key="9">
    <source>
        <dbReference type="ARBA" id="ARBA00022679"/>
    </source>
</evidence>
<keyword evidence="6" id="KW-1003">Cell membrane</keyword>
<dbReference type="CDD" id="cd00130">
    <property type="entry name" value="PAS"/>
    <property type="match status" value="1"/>
</dbReference>
<dbReference type="PANTHER" id="PTHR45453">
    <property type="entry name" value="PHOSPHATE REGULON SENSOR PROTEIN PHOR"/>
    <property type="match status" value="1"/>
</dbReference>
<comment type="catalytic activity">
    <reaction evidence="1">
        <text>ATP + protein L-histidine = ADP + protein N-phospho-L-histidine.</text>
        <dbReference type="EC" id="2.7.13.3"/>
    </reaction>
</comment>
<dbReference type="EMBL" id="JAGIBU010000004">
    <property type="protein sequence ID" value="MBS7824828.1"/>
    <property type="molecule type" value="Genomic_DNA"/>
</dbReference>
<evidence type="ECO:0000256" key="6">
    <source>
        <dbReference type="ARBA" id="ARBA00022475"/>
    </source>
</evidence>
<dbReference type="GO" id="GO:0004721">
    <property type="term" value="F:phosphoprotein phosphatase activity"/>
    <property type="evidence" value="ECO:0007669"/>
    <property type="project" value="InterPro"/>
</dbReference>
<dbReference type="FunFam" id="1.10.287.130:FF:000001">
    <property type="entry name" value="Two-component sensor histidine kinase"/>
    <property type="match status" value="1"/>
</dbReference>
<organism evidence="20 21">
    <name type="scientific">Wohlfahrtiimonas chitiniclastica</name>
    <dbReference type="NCBI Taxonomy" id="400946"/>
    <lineage>
        <taxon>Bacteria</taxon>
        <taxon>Pseudomonadati</taxon>
        <taxon>Pseudomonadota</taxon>
        <taxon>Gammaproteobacteria</taxon>
        <taxon>Cardiobacteriales</taxon>
        <taxon>Ignatzschineriaceae</taxon>
        <taxon>Wohlfahrtiimonas</taxon>
    </lineage>
</organism>
<keyword evidence="13" id="KW-0067">ATP-binding</keyword>
<name>A0AB35C0E3_9GAMM</name>
<evidence type="ECO:0000256" key="17">
    <source>
        <dbReference type="ARBA" id="ARBA00025207"/>
    </source>
</evidence>
<dbReference type="GO" id="GO:0005524">
    <property type="term" value="F:ATP binding"/>
    <property type="evidence" value="ECO:0007669"/>
    <property type="project" value="UniProtKB-KW"/>
</dbReference>
<dbReference type="GO" id="GO:0006817">
    <property type="term" value="P:phosphate ion transport"/>
    <property type="evidence" value="ECO:0007669"/>
    <property type="project" value="UniProtKB-KW"/>
</dbReference>
<evidence type="ECO:0000256" key="4">
    <source>
        <dbReference type="ARBA" id="ARBA00019665"/>
    </source>
</evidence>
<dbReference type="InterPro" id="IPR000014">
    <property type="entry name" value="PAS"/>
</dbReference>
<sequence length="428" mass="49440">MMLKQTFLKRFLLELFLTLLLCGVIGLLFGHFLLGLLVGFVGLVCWHCYHLFRLSRWIWQKNALYPPESFGSWEIIYYGLHKHQQRLRSRQNELAQIIRLFRHGVDTSPDALMIVDDAGNIQWCNQRVKTQLNIRWPDDKGQNIVNLIRDPALADYLQQEDFSEPLTLKIHQKHYMEFRVLPYEHSRHIIVARNVNDIYLAQLQRKDFFTHASHELRTPLSVVKGYVEMFEEDLVPEDQKAQTWQKVQSQIERMESLIGQILLLSKIENMSAHAVMHRINVAKLLDQWISSIIEVHPDYEIVANIEANLSIMGHQDQLYSVMCNLIDNAIKHNPSGTKIQITWARASKGVLFSVQDNGVGIAGHHLNRLTERFYQVDSAHTHQKNSSGLGLAIVKHALRHHGSDLSIESFPNRGSTFSFVIPAHLIVE</sequence>
<keyword evidence="11" id="KW-0547">Nucleotide-binding</keyword>
<dbReference type="FunFam" id="3.30.565.10:FF:000006">
    <property type="entry name" value="Sensor histidine kinase WalK"/>
    <property type="match status" value="1"/>
</dbReference>
<dbReference type="PROSITE" id="PS50109">
    <property type="entry name" value="HIS_KIN"/>
    <property type="match status" value="1"/>
</dbReference>
<accession>A0AB35C0E3</accession>
<dbReference type="InterPro" id="IPR021766">
    <property type="entry name" value="PhoR_N"/>
</dbReference>
<dbReference type="InterPro" id="IPR036097">
    <property type="entry name" value="HisK_dim/P_sf"/>
</dbReference>
<dbReference type="Pfam" id="PF02518">
    <property type="entry name" value="HATPase_c"/>
    <property type="match status" value="1"/>
</dbReference>
<dbReference type="Gene3D" id="1.10.287.130">
    <property type="match status" value="1"/>
</dbReference>
<dbReference type="NCBIfam" id="NF008235">
    <property type="entry name" value="PRK11006.1"/>
    <property type="match status" value="1"/>
</dbReference>
<keyword evidence="8" id="KW-0592">Phosphate transport</keyword>
<evidence type="ECO:0000256" key="5">
    <source>
        <dbReference type="ARBA" id="ARBA00022448"/>
    </source>
</evidence>
<dbReference type="InterPro" id="IPR003594">
    <property type="entry name" value="HATPase_dom"/>
</dbReference>
<dbReference type="PANTHER" id="PTHR45453:SF1">
    <property type="entry name" value="PHOSPHATE REGULON SENSOR PROTEIN PHOR"/>
    <property type="match status" value="1"/>
</dbReference>
<feature type="transmembrane region" description="Helical" evidence="18">
    <location>
        <begin position="12"/>
        <end position="29"/>
    </location>
</feature>
<proteinExistence type="predicted"/>
<evidence type="ECO:0000313" key="20">
    <source>
        <dbReference type="EMBL" id="MBS7824828.1"/>
    </source>
</evidence>
<dbReference type="GO" id="GO:0005886">
    <property type="term" value="C:plasma membrane"/>
    <property type="evidence" value="ECO:0007669"/>
    <property type="project" value="UniProtKB-SubCell"/>
</dbReference>
<comment type="caution">
    <text evidence="20">The sequence shown here is derived from an EMBL/GenBank/DDBJ whole genome shotgun (WGS) entry which is preliminary data.</text>
</comment>
<dbReference type="RefSeq" id="WP_213404006.1">
    <property type="nucleotide sequence ID" value="NZ_JAGIBT010000005.1"/>
</dbReference>
<evidence type="ECO:0000256" key="10">
    <source>
        <dbReference type="ARBA" id="ARBA00022692"/>
    </source>
</evidence>
<keyword evidence="12 20" id="KW-0418">Kinase</keyword>
<dbReference type="AlphaFoldDB" id="A0AB35C0E3"/>
<evidence type="ECO:0000256" key="11">
    <source>
        <dbReference type="ARBA" id="ARBA00022741"/>
    </source>
</evidence>
<dbReference type="PRINTS" id="PR00344">
    <property type="entry name" value="BCTRLSENSOR"/>
</dbReference>
<evidence type="ECO:0000256" key="12">
    <source>
        <dbReference type="ARBA" id="ARBA00022777"/>
    </source>
</evidence>
<evidence type="ECO:0000256" key="3">
    <source>
        <dbReference type="ARBA" id="ARBA00012438"/>
    </source>
</evidence>
<dbReference type="Pfam" id="PF00989">
    <property type="entry name" value="PAS"/>
    <property type="match status" value="1"/>
</dbReference>
<protein>
    <recommendedName>
        <fullName evidence="4">Phosphate regulon sensor protein PhoR</fullName>
        <ecNumber evidence="3">2.7.13.3</ecNumber>
    </recommendedName>
</protein>
<evidence type="ECO:0000256" key="16">
    <source>
        <dbReference type="ARBA" id="ARBA00023136"/>
    </source>
</evidence>
<dbReference type="Pfam" id="PF11808">
    <property type="entry name" value="PhoR"/>
    <property type="match status" value="1"/>
</dbReference>
<keyword evidence="7" id="KW-0597">Phosphoprotein</keyword>
<dbReference type="Gene3D" id="3.30.565.10">
    <property type="entry name" value="Histidine kinase-like ATPase, C-terminal domain"/>
    <property type="match status" value="1"/>
</dbReference>
<dbReference type="SMART" id="SM00388">
    <property type="entry name" value="HisKA"/>
    <property type="match status" value="1"/>
</dbReference>
<dbReference type="CDD" id="cd00082">
    <property type="entry name" value="HisKA"/>
    <property type="match status" value="1"/>
</dbReference>
<evidence type="ECO:0000256" key="1">
    <source>
        <dbReference type="ARBA" id="ARBA00000085"/>
    </source>
</evidence>
<dbReference type="SUPFAM" id="SSF47384">
    <property type="entry name" value="Homodimeric domain of signal transducing histidine kinase"/>
    <property type="match status" value="1"/>
</dbReference>
<dbReference type="InterPro" id="IPR013767">
    <property type="entry name" value="PAS_fold"/>
</dbReference>
<keyword evidence="15" id="KW-0902">Two-component regulatory system</keyword>
<gene>
    <name evidence="20" type="primary">phoR</name>
    <name evidence="20" type="ORF">J7561_06365</name>
</gene>
<dbReference type="InterPro" id="IPR036890">
    <property type="entry name" value="HATPase_C_sf"/>
</dbReference>
<dbReference type="EC" id="2.7.13.3" evidence="3"/>
<dbReference type="InterPro" id="IPR014310">
    <property type="entry name" value="Sig_transdc_His_kinase_PhoR"/>
</dbReference>
<dbReference type="InterPro" id="IPR035965">
    <property type="entry name" value="PAS-like_dom_sf"/>
</dbReference>
<evidence type="ECO:0000256" key="2">
    <source>
        <dbReference type="ARBA" id="ARBA00004236"/>
    </source>
</evidence>
<dbReference type="GO" id="GO:0016036">
    <property type="term" value="P:cellular response to phosphate starvation"/>
    <property type="evidence" value="ECO:0007669"/>
    <property type="project" value="TreeGrafter"/>
</dbReference>
<dbReference type="GO" id="GO:0000155">
    <property type="term" value="F:phosphorelay sensor kinase activity"/>
    <property type="evidence" value="ECO:0007669"/>
    <property type="project" value="InterPro"/>
</dbReference>
<keyword evidence="16 18" id="KW-0472">Membrane</keyword>
<evidence type="ECO:0000256" key="18">
    <source>
        <dbReference type="SAM" id="Phobius"/>
    </source>
</evidence>
<dbReference type="NCBIfam" id="TIGR02966">
    <property type="entry name" value="phoR_proteo"/>
    <property type="match status" value="1"/>
</dbReference>
<dbReference type="InterPro" id="IPR003661">
    <property type="entry name" value="HisK_dim/P_dom"/>
</dbReference>
<dbReference type="SUPFAM" id="SSF55874">
    <property type="entry name" value="ATPase domain of HSP90 chaperone/DNA topoisomerase II/histidine kinase"/>
    <property type="match status" value="1"/>
</dbReference>
<keyword evidence="5" id="KW-0813">Transport</keyword>
<reference evidence="20" key="1">
    <citation type="submission" date="2021-03" db="EMBL/GenBank/DDBJ databases">
        <title>Identification and antibiotic profiling of Wohlfahrtiimonas chitiniclastica, an underestimated human pathogen.</title>
        <authorList>
            <person name="Kopf A."/>
            <person name="Bunk B."/>
            <person name="Coldewey S."/>
            <person name="Gunzer F."/>
            <person name="Riedel T."/>
            <person name="Schroettner P."/>
        </authorList>
    </citation>
    <scope>NUCLEOTIDE SEQUENCE</scope>
    <source>
        <strain evidence="20">DSM 100917</strain>
    </source>
</reference>
<evidence type="ECO:0000256" key="13">
    <source>
        <dbReference type="ARBA" id="ARBA00022840"/>
    </source>
</evidence>
<dbReference type="InterPro" id="IPR004358">
    <property type="entry name" value="Sig_transdc_His_kin-like_C"/>
</dbReference>
<comment type="function">
    <text evidence="17">Member of the two-component regulatory system PhoR/PhoB involved in the phosphate regulon genes expression. PhoR may function as a membrane-associated protein kinase that phosphorylates PhoB in response to environmental signals.</text>
</comment>
<dbReference type="GO" id="GO:0006355">
    <property type="term" value="P:regulation of DNA-templated transcription"/>
    <property type="evidence" value="ECO:0007669"/>
    <property type="project" value="InterPro"/>
</dbReference>
<dbReference type="Gene3D" id="3.30.450.20">
    <property type="entry name" value="PAS domain"/>
    <property type="match status" value="1"/>
</dbReference>
<dbReference type="Proteomes" id="UP000680020">
    <property type="component" value="Unassembled WGS sequence"/>
</dbReference>
<dbReference type="InterPro" id="IPR050351">
    <property type="entry name" value="BphY/WalK/GraS-like"/>
</dbReference>
<dbReference type="SUPFAM" id="SSF55785">
    <property type="entry name" value="PYP-like sensor domain (PAS domain)"/>
    <property type="match status" value="1"/>
</dbReference>
<dbReference type="Pfam" id="PF00512">
    <property type="entry name" value="HisKA"/>
    <property type="match status" value="1"/>
</dbReference>
<keyword evidence="10 18" id="KW-0812">Transmembrane</keyword>
<feature type="domain" description="Histidine kinase" evidence="19">
    <location>
        <begin position="211"/>
        <end position="425"/>
    </location>
</feature>
<keyword evidence="9 20" id="KW-0808">Transferase</keyword>
<evidence type="ECO:0000256" key="8">
    <source>
        <dbReference type="ARBA" id="ARBA00022592"/>
    </source>
</evidence>
<keyword evidence="14 18" id="KW-1133">Transmembrane helix</keyword>
<evidence type="ECO:0000256" key="15">
    <source>
        <dbReference type="ARBA" id="ARBA00023012"/>
    </source>
</evidence>
<dbReference type="SMART" id="SM00387">
    <property type="entry name" value="HATPase_c"/>
    <property type="match status" value="1"/>
</dbReference>
<evidence type="ECO:0000259" key="19">
    <source>
        <dbReference type="PROSITE" id="PS50109"/>
    </source>
</evidence>
<dbReference type="SMART" id="SM00091">
    <property type="entry name" value="PAS"/>
    <property type="match status" value="1"/>
</dbReference>
<evidence type="ECO:0000256" key="14">
    <source>
        <dbReference type="ARBA" id="ARBA00022989"/>
    </source>
</evidence>
<evidence type="ECO:0000256" key="7">
    <source>
        <dbReference type="ARBA" id="ARBA00022553"/>
    </source>
</evidence>
<dbReference type="InterPro" id="IPR005467">
    <property type="entry name" value="His_kinase_dom"/>
</dbReference>
<evidence type="ECO:0000313" key="21">
    <source>
        <dbReference type="Proteomes" id="UP000680020"/>
    </source>
</evidence>